<dbReference type="EMBL" id="CP133548">
    <property type="protein sequence ID" value="WMS88351.1"/>
    <property type="molecule type" value="Genomic_DNA"/>
</dbReference>
<dbReference type="GO" id="GO:0046872">
    <property type="term" value="F:metal ion binding"/>
    <property type="evidence" value="ECO:0007669"/>
    <property type="project" value="UniProtKB-KW"/>
</dbReference>
<dbReference type="Proteomes" id="UP001239782">
    <property type="component" value="Chromosome"/>
</dbReference>
<feature type="region of interest" description="Disordered" evidence="3">
    <location>
        <begin position="21"/>
        <end position="43"/>
    </location>
</feature>
<keyword evidence="1" id="KW-0479">Metal-binding</keyword>
<feature type="chain" id="PRO_5041277669" description="Peptidase M49-like protein" evidence="4">
    <location>
        <begin position="21"/>
        <end position="577"/>
    </location>
</feature>
<evidence type="ECO:0000313" key="6">
    <source>
        <dbReference type="Proteomes" id="UP001239782"/>
    </source>
</evidence>
<protein>
    <recommendedName>
        <fullName evidence="7">Peptidase M49-like protein</fullName>
    </recommendedName>
</protein>
<sequence length="577" mass="64831">MQIKTIVFATSVALALSACQQDNNTSKPTQESSTKQTTATTSEKEAVTSQYQVISDERFDIYAEFTLTSDLSHLSANQKQMVAKLIDASTIMDNLFWQQAYGDKSKLLNAIKDTKARRFADINYGPWDRLKGDQAFLTNVTEKPAGAQFYPADITKEEYQNWREKNANLLEAQPFLESYSMVERDDKGQLVLTPYHVKFKKQLEQASSLLKEAAKLADNKAFSNYLNMRAEAIITDQFQASDFAWMDMKDNPIEVVIGPIENYEDQLFGYRTAYESYVLIKDLTWSERLAKFAQFLPELQQGLPVDEAYKKEMPGTDADLNAYDVVYYAGHSNAGSKTIAINLPNDEEVQLAKGTRRLQLKNAMQAKFDKILVPISKQLIAEDQQQYITFDAFFANTMFHEVAHGLGIKNTINGNGMVRTALQETASALEEGKADILGLYMITELFNKGEITEGKLMDNYVTFLAGIFRSVRFGASSAHGKANMVRFNYFKEKGAFTKDATTGRYRVDFDRMTTAMNDLSRLLLTIQGDGDYAKAQALLAEKGQITPELQAELDKLTEANIPVDITFNQGKAILGIQ</sequence>
<dbReference type="AlphaFoldDB" id="A0AA51RVE2"/>
<evidence type="ECO:0000256" key="2">
    <source>
        <dbReference type="ARBA" id="ARBA00022801"/>
    </source>
</evidence>
<name>A0AA51RVE2_9GAMM</name>
<organism evidence="5 6">
    <name type="scientific">Pleionea litopenaei</name>
    <dbReference type="NCBI Taxonomy" id="3070815"/>
    <lineage>
        <taxon>Bacteria</taxon>
        <taxon>Pseudomonadati</taxon>
        <taxon>Pseudomonadota</taxon>
        <taxon>Gammaproteobacteria</taxon>
        <taxon>Oceanospirillales</taxon>
        <taxon>Pleioneaceae</taxon>
        <taxon>Pleionea</taxon>
    </lineage>
</organism>
<dbReference type="GO" id="GO:0008239">
    <property type="term" value="F:dipeptidyl-peptidase activity"/>
    <property type="evidence" value="ECO:0007669"/>
    <property type="project" value="TreeGrafter"/>
</dbReference>
<keyword evidence="2" id="KW-0378">Hydrolase</keyword>
<evidence type="ECO:0008006" key="7">
    <source>
        <dbReference type="Google" id="ProtNLM"/>
    </source>
</evidence>
<reference evidence="5 6" key="1">
    <citation type="submission" date="2023-08" db="EMBL/GenBank/DDBJ databases">
        <title>Pleionea litopenaei sp. nov., isolated from stomach of juvenile Litopenaeus vannamei.</title>
        <authorList>
            <person name="Rho A.M."/>
            <person name="Hwang C.Y."/>
        </authorList>
    </citation>
    <scope>NUCLEOTIDE SEQUENCE [LARGE SCALE GENOMIC DNA]</scope>
    <source>
        <strain evidence="5 6">HL-JVS1</strain>
    </source>
</reference>
<evidence type="ECO:0000256" key="3">
    <source>
        <dbReference type="SAM" id="MobiDB-lite"/>
    </source>
</evidence>
<keyword evidence="6" id="KW-1185">Reference proteome</keyword>
<dbReference type="Gene3D" id="3.30.540.30">
    <property type="match status" value="1"/>
</dbReference>
<dbReference type="RefSeq" id="WP_309203562.1">
    <property type="nucleotide sequence ID" value="NZ_CP133548.1"/>
</dbReference>
<gene>
    <name evidence="5" type="ORF">Q9312_05380</name>
</gene>
<accession>A0AA51RVE2</accession>
<dbReference type="PANTHER" id="PTHR23422:SF9">
    <property type="entry name" value="ZN-DEPENDENT HYDROLASE"/>
    <property type="match status" value="1"/>
</dbReference>
<dbReference type="PANTHER" id="PTHR23422">
    <property type="entry name" value="DIPEPTIDYL PEPTIDASE III-RELATED"/>
    <property type="match status" value="1"/>
</dbReference>
<feature type="signal peptide" evidence="4">
    <location>
        <begin position="1"/>
        <end position="20"/>
    </location>
</feature>
<dbReference type="KEGG" id="plei:Q9312_05380"/>
<dbReference type="GO" id="GO:0005737">
    <property type="term" value="C:cytoplasm"/>
    <property type="evidence" value="ECO:0007669"/>
    <property type="project" value="TreeGrafter"/>
</dbReference>
<evidence type="ECO:0000256" key="4">
    <source>
        <dbReference type="SAM" id="SignalP"/>
    </source>
</evidence>
<evidence type="ECO:0000256" key="1">
    <source>
        <dbReference type="ARBA" id="ARBA00022723"/>
    </source>
</evidence>
<dbReference type="InterPro" id="IPR039461">
    <property type="entry name" value="Peptidase_M49"/>
</dbReference>
<proteinExistence type="predicted"/>
<dbReference type="Pfam" id="PF03571">
    <property type="entry name" value="Peptidase_M49"/>
    <property type="match status" value="1"/>
</dbReference>
<evidence type="ECO:0000313" key="5">
    <source>
        <dbReference type="EMBL" id="WMS88351.1"/>
    </source>
</evidence>
<keyword evidence="4" id="KW-0732">Signal</keyword>
<dbReference type="PROSITE" id="PS51257">
    <property type="entry name" value="PROKAR_LIPOPROTEIN"/>
    <property type="match status" value="1"/>
</dbReference>